<dbReference type="EMBL" id="DS113195">
    <property type="protein sequence ID" value="EAY20797.1"/>
    <property type="molecule type" value="Genomic_DNA"/>
</dbReference>
<keyword evidence="2" id="KW-0812">Transmembrane</keyword>
<name>A2DFU4_TRIV3</name>
<protein>
    <submittedName>
        <fullName evidence="3">Bap-like</fullName>
    </submittedName>
</protein>
<feature type="compositionally biased region" description="Polar residues" evidence="1">
    <location>
        <begin position="1399"/>
        <end position="1410"/>
    </location>
</feature>
<dbReference type="RefSeq" id="XP_001581783.1">
    <property type="nucleotide sequence ID" value="XM_001581733.1"/>
</dbReference>
<organism evidence="3 4">
    <name type="scientific">Trichomonas vaginalis (strain ATCC PRA-98 / G3)</name>
    <dbReference type="NCBI Taxonomy" id="412133"/>
    <lineage>
        <taxon>Eukaryota</taxon>
        <taxon>Metamonada</taxon>
        <taxon>Parabasalia</taxon>
        <taxon>Trichomonadida</taxon>
        <taxon>Trichomonadidae</taxon>
        <taxon>Trichomonas</taxon>
    </lineage>
</organism>
<keyword evidence="2" id="KW-0472">Membrane</keyword>
<dbReference type="PANTHER" id="PTHR46155:SF1">
    <property type="entry name" value="BIFUNCTIONAL INHIBITOR_LIPID-TRANSFER PROTEIN_SEED STORAGE 2S ALBUMIN SUPERFAMILY PROTEIN"/>
    <property type="match status" value="1"/>
</dbReference>
<dbReference type="PANTHER" id="PTHR46155">
    <property type="entry name" value="BIFUNCTIONAL INHIBITOR/LIPID-TRANSFER PROTEIN/SEED STORAGE 2S ALBUMIN SUPERFAMILY PROTEIN"/>
    <property type="match status" value="1"/>
</dbReference>
<evidence type="ECO:0000313" key="4">
    <source>
        <dbReference type="Proteomes" id="UP000001542"/>
    </source>
</evidence>
<keyword evidence="4" id="KW-1185">Reference proteome</keyword>
<keyword evidence="2" id="KW-1133">Transmembrane helix</keyword>
<evidence type="ECO:0000313" key="3">
    <source>
        <dbReference type="EMBL" id="EAY20797.1"/>
    </source>
</evidence>
<feature type="region of interest" description="Disordered" evidence="1">
    <location>
        <begin position="1"/>
        <end position="23"/>
    </location>
</feature>
<feature type="region of interest" description="Disordered" evidence="1">
    <location>
        <begin position="1392"/>
        <end position="1435"/>
    </location>
</feature>
<dbReference type="VEuPathDB" id="TrichDB:TVAGG3_0322610"/>
<accession>A2DFU4</accession>
<feature type="compositionally biased region" description="Basic and acidic residues" evidence="1">
    <location>
        <begin position="1420"/>
        <end position="1433"/>
    </location>
</feature>
<reference evidence="3" key="2">
    <citation type="journal article" date="2007" name="Science">
        <title>Draft genome sequence of the sexually transmitted pathogen Trichomonas vaginalis.</title>
        <authorList>
            <person name="Carlton J.M."/>
            <person name="Hirt R.P."/>
            <person name="Silva J.C."/>
            <person name="Delcher A.L."/>
            <person name="Schatz M."/>
            <person name="Zhao Q."/>
            <person name="Wortman J.R."/>
            <person name="Bidwell S.L."/>
            <person name="Alsmark U.C.M."/>
            <person name="Besteiro S."/>
            <person name="Sicheritz-Ponten T."/>
            <person name="Noel C.J."/>
            <person name="Dacks J.B."/>
            <person name="Foster P.G."/>
            <person name="Simillion C."/>
            <person name="Van de Peer Y."/>
            <person name="Miranda-Saavedra D."/>
            <person name="Barton G.J."/>
            <person name="Westrop G.D."/>
            <person name="Mueller S."/>
            <person name="Dessi D."/>
            <person name="Fiori P.L."/>
            <person name="Ren Q."/>
            <person name="Paulsen I."/>
            <person name="Zhang H."/>
            <person name="Bastida-Corcuera F.D."/>
            <person name="Simoes-Barbosa A."/>
            <person name="Brown M.T."/>
            <person name="Hayes R.D."/>
            <person name="Mukherjee M."/>
            <person name="Okumura C.Y."/>
            <person name="Schneider R."/>
            <person name="Smith A.J."/>
            <person name="Vanacova S."/>
            <person name="Villalvazo M."/>
            <person name="Haas B.J."/>
            <person name="Pertea M."/>
            <person name="Feldblyum T.V."/>
            <person name="Utterback T.R."/>
            <person name="Shu C.L."/>
            <person name="Osoegawa K."/>
            <person name="de Jong P.J."/>
            <person name="Hrdy I."/>
            <person name="Horvathova L."/>
            <person name="Zubacova Z."/>
            <person name="Dolezal P."/>
            <person name="Malik S.B."/>
            <person name="Logsdon J.M. Jr."/>
            <person name="Henze K."/>
            <person name="Gupta A."/>
            <person name="Wang C.C."/>
            <person name="Dunne R.L."/>
            <person name="Upcroft J.A."/>
            <person name="Upcroft P."/>
            <person name="White O."/>
            <person name="Salzberg S.L."/>
            <person name="Tang P."/>
            <person name="Chiu C.-H."/>
            <person name="Lee Y.-S."/>
            <person name="Embley T.M."/>
            <person name="Coombs G.H."/>
            <person name="Mottram J.C."/>
            <person name="Tachezy J."/>
            <person name="Fraser-Liggett C.M."/>
            <person name="Johnson P.J."/>
        </authorList>
    </citation>
    <scope>NUCLEOTIDE SEQUENCE [LARGE SCALE GENOMIC DNA]</scope>
    <source>
        <strain evidence="3">G3</strain>
    </source>
</reference>
<reference evidence="3" key="1">
    <citation type="submission" date="2006-10" db="EMBL/GenBank/DDBJ databases">
        <authorList>
            <person name="Amadeo P."/>
            <person name="Zhao Q."/>
            <person name="Wortman J."/>
            <person name="Fraser-Liggett C."/>
            <person name="Carlton J."/>
        </authorList>
    </citation>
    <scope>NUCLEOTIDE SEQUENCE</scope>
    <source>
        <strain evidence="3">G3</strain>
    </source>
</reference>
<dbReference type="Proteomes" id="UP000001542">
    <property type="component" value="Unassembled WGS sequence"/>
</dbReference>
<evidence type="ECO:0000256" key="2">
    <source>
        <dbReference type="SAM" id="Phobius"/>
    </source>
</evidence>
<gene>
    <name evidence="3" type="ORF">TVAG_391810</name>
</gene>
<sequence length="1535" mass="172898">MMAIATDNEDESSNERDSRSKKTFSILNPPKIAEATMNDTFITPDTEGVVTITGILEDIDDGKPIYIYCNDGDISENYTWASRAAYTSFNSNGSKRQDFRFEYRIQTKAGMNVPIRIWADKDETSVNSKNDKSREQFIILVNISDPPKATTYQYPEEHYYNSIDTFKLSATISDESKGTFKFFLDGNDMKIDEPYEVDKSVPPSSTGDYNYHLDKTIAIPENCKYEGLKKHTIEFYPIDEFNLTSTSKGKFDFYVINPPTLKDVHLSKTRVTKDDDLTVTGKIKDIDSEKPLYIYSQIGDDVSTRKFITKMSNPKSDIDFDFKVDAIKRKQSGEYDLKVWVSASDDQTKLNRYSNSETYSEPIANNISITVDYPNQEIFATAETITVRVQVTDTDLDGDIYYKLDGQQAFEKDHFITEQTFTKEFNTEQNPIGFGKHKIVIYVEGRLGVSTAEYPFEFNVKNKPNLITATPKVDMVDPGKDFDVDITFDDKDNTKPLYLFAKIGNGNAVNYPLSSNSNGSNGQKSKVSIRADGAKGNQSITVWLADSIQIADHAKSNSRSDDRTFYMMITLAPTVSLVKTGEIKGSKDQEITIQVKIVDDTEGECILYVNNEPVDQTHYKTESGQKVVDFKLRLDQQKYKYPNKYTITAGAIDEFGVAKNSSNFATLVISNRLKYVDFKMGPAIQNDRKIPFTIKFTDYDEGKKLKLFFQIDSSPYTYNQIITSNGTENQVHEGIFDVPTSAFLYPGNNPIYYTLDEKSAYNNAQEYTLYVTFRPSITLNDLTQKEVKTKENLVLNGKVSGDKKVNITAIVTNNGDQRKFAIATNYKVEKLANNFNFPFEIPQELTYMSTPYTIMLHVVDNNQFTSDSFPKEFTVKNPPTLAITNIEKANGMLSGEKIIVTGTVTDIDPEKNVYIIINGRIMNQILPITQKDTPAEFNYEYTVESENYGTVNIEIYASDLKSSKNSFSNKETTSVYVTIKPTCVVTYPDVKFFNSQNPIGVTYRIKDDTTGSIKYKIGNTEIENSKSTYTSNNVEVSDSTTISLPGSYVYGNDYDLSIYTVDEFSKESDAKNNFKFSIRNKPEIVSATLNNDKLLMSNQAKITGKFNDQDTNKPLHFFAQINDGTNIIRYDTKESRGSNNQDFLMNIPVDDRFHYGENTIKLIVNDNEDASVQVSDYSKSIFAEELKLLVTFTPEINPRFTEKEVYIEGEKITVEGNVKSRKTIDLEFFIDSTSIGHISSIESNEAEKDFSIDITIPDGLEYGEHSLTIVGKDTDELGFSENPKKRFYIKHAPTISKITVDKENVIQGTKFVIKGTACDKDVGKEIEIIVKFAEHDEESLKTFVSDASDQEFEIEITVPGNEDVGEKQILAYVKDNDGMKSDVETATINVIYPDRTPIETPQETPAITPSETEKVTPGLDKNEDPNKQNEKKSSKGSKGRLIAGIVIAVIALIALTIVAVILFLKKKQAGQDKSSSDDDEFELQEETIFAPTNPSQEITTMDNPLFTSCNESNSFSVTDDDNNDDCGQQYVFSNA</sequence>
<dbReference type="InParanoid" id="A2DFU4"/>
<dbReference type="VEuPathDB" id="TrichDB:TVAG_391810"/>
<evidence type="ECO:0000256" key="1">
    <source>
        <dbReference type="SAM" id="MobiDB-lite"/>
    </source>
</evidence>
<feature type="transmembrane region" description="Helical" evidence="2">
    <location>
        <begin position="1441"/>
        <end position="1464"/>
    </location>
</feature>
<dbReference type="KEGG" id="tva:5466341"/>
<proteinExistence type="predicted"/>